<feature type="chain" id="PRO_5033045828" description="Nucleotide exchange factor Fes1 domain-containing protein" evidence="2">
    <location>
        <begin position="24"/>
        <end position="517"/>
    </location>
</feature>
<feature type="compositionally biased region" description="Gly residues" evidence="1">
    <location>
        <begin position="483"/>
        <end position="501"/>
    </location>
</feature>
<feature type="domain" description="Nucleotide exchange factor Fes1" evidence="3">
    <location>
        <begin position="49"/>
        <end position="142"/>
    </location>
</feature>
<keyword evidence="5" id="KW-1185">Reference proteome</keyword>
<comment type="caution">
    <text evidence="4">The sequence shown here is derived from an EMBL/GenBank/DDBJ whole genome shotgun (WGS) entry which is preliminary data.</text>
</comment>
<feature type="compositionally biased region" description="Low complexity" evidence="1">
    <location>
        <begin position="307"/>
        <end position="323"/>
    </location>
</feature>
<dbReference type="OrthoDB" id="551776at2759"/>
<dbReference type="GO" id="GO:0000774">
    <property type="term" value="F:adenyl-nucleotide exchange factor activity"/>
    <property type="evidence" value="ECO:0007669"/>
    <property type="project" value="TreeGrafter"/>
</dbReference>
<dbReference type="PANTHER" id="PTHR19316:SF32">
    <property type="entry name" value="ARM REPEAT SUPERFAMILY PROTEIN"/>
    <property type="match status" value="1"/>
</dbReference>
<name>A0A836BZE2_9CHLO</name>
<evidence type="ECO:0000313" key="4">
    <source>
        <dbReference type="EMBL" id="KAG2493284.1"/>
    </source>
</evidence>
<gene>
    <name evidence="4" type="ORF">HYH03_008420</name>
</gene>
<dbReference type="AlphaFoldDB" id="A0A836BZE2"/>
<feature type="signal peptide" evidence="2">
    <location>
        <begin position="1"/>
        <end position="23"/>
    </location>
</feature>
<protein>
    <recommendedName>
        <fullName evidence="3">Nucleotide exchange factor Fes1 domain-containing protein</fullName>
    </recommendedName>
</protein>
<evidence type="ECO:0000256" key="1">
    <source>
        <dbReference type="SAM" id="MobiDB-lite"/>
    </source>
</evidence>
<dbReference type="SUPFAM" id="SSF48371">
    <property type="entry name" value="ARM repeat"/>
    <property type="match status" value="1"/>
</dbReference>
<dbReference type="PANTHER" id="PTHR19316">
    <property type="entry name" value="PROTEIN FOLDING REGULATOR"/>
    <property type="match status" value="1"/>
</dbReference>
<dbReference type="InterPro" id="IPR050693">
    <property type="entry name" value="Hsp70_NEF-Inhibitors"/>
</dbReference>
<dbReference type="InterPro" id="IPR011989">
    <property type="entry name" value="ARM-like"/>
</dbReference>
<feature type="compositionally biased region" description="Gly residues" evidence="1">
    <location>
        <begin position="436"/>
        <end position="457"/>
    </location>
</feature>
<accession>A0A836BZE2</accession>
<dbReference type="Proteomes" id="UP000612055">
    <property type="component" value="Unassembled WGS sequence"/>
</dbReference>
<dbReference type="GO" id="GO:0005783">
    <property type="term" value="C:endoplasmic reticulum"/>
    <property type="evidence" value="ECO:0007669"/>
    <property type="project" value="TreeGrafter"/>
</dbReference>
<dbReference type="EMBL" id="JAEHOE010000038">
    <property type="protein sequence ID" value="KAG2493284.1"/>
    <property type="molecule type" value="Genomic_DNA"/>
</dbReference>
<dbReference type="InterPro" id="IPR016024">
    <property type="entry name" value="ARM-type_fold"/>
</dbReference>
<evidence type="ECO:0000259" key="3">
    <source>
        <dbReference type="Pfam" id="PF08609"/>
    </source>
</evidence>
<evidence type="ECO:0000313" key="5">
    <source>
        <dbReference type="Proteomes" id="UP000612055"/>
    </source>
</evidence>
<keyword evidence="2" id="KW-0732">Signal</keyword>
<dbReference type="InterPro" id="IPR013918">
    <property type="entry name" value="Nucleotide_exch_fac_Fes1"/>
</dbReference>
<dbReference type="Pfam" id="PF08609">
    <property type="entry name" value="Fes1"/>
    <property type="match status" value="1"/>
</dbReference>
<organism evidence="4 5">
    <name type="scientific">Edaphochlamys debaryana</name>
    <dbReference type="NCBI Taxonomy" id="47281"/>
    <lineage>
        <taxon>Eukaryota</taxon>
        <taxon>Viridiplantae</taxon>
        <taxon>Chlorophyta</taxon>
        <taxon>core chlorophytes</taxon>
        <taxon>Chlorophyceae</taxon>
        <taxon>CS clade</taxon>
        <taxon>Chlamydomonadales</taxon>
        <taxon>Chlamydomonadales incertae sedis</taxon>
        <taxon>Edaphochlamys</taxon>
    </lineage>
</organism>
<sequence length="517" mass="52419">MRAPSRLLVFAGLLGCCAILAAADFGANIVGDVGIEPHGEFDENDPQSMESLLHWAISNSNPEKLSAQAEEAAPLQMVKDLKEQRRRVKELLDHVSAQPTEVDMMKEGIDILRRDGASDTELLAALQALQVLVEPIDNANDLRPLGGISPVVAVLTRGPELAAAAAHVLGTACSNNPTFQRALMAAHPDIVGTLLRVSESAEEGTAVKGMYALAALVRNLPEMRRAFVDAGGFRSLELLLRGEGSGARVKRRALSLFMDLVDTQPAATAETHGGAEGEGLAPGEVQAGDAASHVRRIQLGADGSEGQDGAVSGAAADGAGADPTAAWSANSLASAAIGSGLPEAVASLLLQPDPDMQEKALLVVQRLATDAVARRVLRANGADEAVASLQAQLRADAPGPGDEADPYHEYLTALAARVAELLAVADPPSAAEASGSGAGQAAGAAEGQGGAGAGKEGGSSRRWRARQQEAEGAEAPADMLALGGPGLGSGSGAAAVGGGEQCGSEGDSQKGQCAAPA</sequence>
<feature type="region of interest" description="Disordered" evidence="1">
    <location>
        <begin position="302"/>
        <end position="323"/>
    </location>
</feature>
<reference evidence="4" key="1">
    <citation type="journal article" date="2020" name="bioRxiv">
        <title>Comparative genomics of Chlamydomonas.</title>
        <authorList>
            <person name="Craig R.J."/>
            <person name="Hasan A.R."/>
            <person name="Ness R.W."/>
            <person name="Keightley P.D."/>
        </authorList>
    </citation>
    <scope>NUCLEOTIDE SEQUENCE</scope>
    <source>
        <strain evidence="4">CCAP 11/70</strain>
    </source>
</reference>
<evidence type="ECO:0000256" key="2">
    <source>
        <dbReference type="SAM" id="SignalP"/>
    </source>
</evidence>
<proteinExistence type="predicted"/>
<feature type="region of interest" description="Disordered" evidence="1">
    <location>
        <begin position="429"/>
        <end position="517"/>
    </location>
</feature>
<dbReference type="Gene3D" id="1.25.10.10">
    <property type="entry name" value="Leucine-rich Repeat Variant"/>
    <property type="match status" value="1"/>
</dbReference>